<keyword evidence="6" id="KW-1185">Reference proteome</keyword>
<keyword evidence="1 3" id="KW-0802">TPR repeat</keyword>
<dbReference type="InterPro" id="IPR019734">
    <property type="entry name" value="TPR_rpt"/>
</dbReference>
<evidence type="ECO:0000313" key="6">
    <source>
        <dbReference type="Proteomes" id="UP001473302"/>
    </source>
</evidence>
<comment type="similarity">
    <text evidence="2">Belongs to the APC3/CDC27 family.</text>
</comment>
<feature type="region of interest" description="Disordered" evidence="4">
    <location>
        <begin position="362"/>
        <end position="382"/>
    </location>
</feature>
<name>A0ABP9Z0A1_9FUNG</name>
<reference evidence="5 6" key="1">
    <citation type="submission" date="2024-04" db="EMBL/GenBank/DDBJ databases">
        <title>genome sequences of Mucor flavus KT1a and Helicostylum pulchrum KT1b strains isolated from the surface of a dry-aged beef.</title>
        <authorList>
            <person name="Toyotome T."/>
            <person name="Hosono M."/>
            <person name="Torimaru M."/>
            <person name="Fukuda K."/>
            <person name="Mikami N."/>
        </authorList>
    </citation>
    <scope>NUCLEOTIDE SEQUENCE [LARGE SCALE GENOMIC DNA]</scope>
    <source>
        <strain evidence="5 6">KT1a</strain>
    </source>
</reference>
<dbReference type="Pfam" id="PF13181">
    <property type="entry name" value="TPR_8"/>
    <property type="match status" value="3"/>
</dbReference>
<comment type="caution">
    <text evidence="5">The sequence shown here is derived from an EMBL/GenBank/DDBJ whole genome shotgun (WGS) entry which is preliminary data.</text>
</comment>
<dbReference type="PROSITE" id="PS50005">
    <property type="entry name" value="TPR"/>
    <property type="match status" value="2"/>
</dbReference>
<evidence type="ECO:0000256" key="1">
    <source>
        <dbReference type="ARBA" id="ARBA00022803"/>
    </source>
</evidence>
<dbReference type="EMBL" id="BAABUK010000013">
    <property type="protein sequence ID" value="GAA5812536.1"/>
    <property type="molecule type" value="Genomic_DNA"/>
</dbReference>
<dbReference type="SUPFAM" id="SSF48452">
    <property type="entry name" value="TPR-like"/>
    <property type="match status" value="2"/>
</dbReference>
<proteinExistence type="inferred from homology"/>
<dbReference type="PANTHER" id="PTHR12558">
    <property type="entry name" value="CELL DIVISION CYCLE 16,23,27"/>
    <property type="match status" value="1"/>
</dbReference>
<organism evidence="5 6">
    <name type="scientific">Mucor flavus</name>
    <dbReference type="NCBI Taxonomy" id="439312"/>
    <lineage>
        <taxon>Eukaryota</taxon>
        <taxon>Fungi</taxon>
        <taxon>Fungi incertae sedis</taxon>
        <taxon>Mucoromycota</taxon>
        <taxon>Mucoromycotina</taxon>
        <taxon>Mucoromycetes</taxon>
        <taxon>Mucorales</taxon>
        <taxon>Mucorineae</taxon>
        <taxon>Mucoraceae</taxon>
        <taxon>Mucor</taxon>
    </lineage>
</organism>
<evidence type="ECO:0000256" key="2">
    <source>
        <dbReference type="ARBA" id="ARBA00038210"/>
    </source>
</evidence>
<dbReference type="Pfam" id="PF12895">
    <property type="entry name" value="ANAPC3"/>
    <property type="match status" value="1"/>
</dbReference>
<dbReference type="Gene3D" id="1.25.40.10">
    <property type="entry name" value="Tetratricopeptide repeat domain"/>
    <property type="match status" value="3"/>
</dbReference>
<dbReference type="Proteomes" id="UP001473302">
    <property type="component" value="Unassembled WGS sequence"/>
</dbReference>
<gene>
    <name evidence="5" type="ORF">MFLAVUS_005992</name>
</gene>
<sequence>MVDTSIEAWTLLSLAYRDIDDGDYQNALFLAERLYAIDKKREHYMFLYAKCLYHNLDYMACYSVLRSFKFVPCLNLFAETCIKLSNSSQYDEEEKHRLLNEGVDALLLALSSKDLPQKVHWGDELTSASIRHHLPSKASLCNLLADLYIKLDNIKAAAKYLWMCLESNPYKITAYNKLCDIAPDSIDFNTTKLPKQVFNCFEEPLVDLERNRDHYLSSAVPNLNASDIQFSSKIEEELGSVEWNKYSMPHVQYSDNISAEQLRILVNLRPKLIDDDIYEITRNDSQSELERIKNSAIQSINQEIKREKEINARLTRDGLYSIKADDSIIYPSSLIQLSQSIDNDNKDEKTDNDNVEIDLENVKKSGPPRLATSSRVQPEDDYLPKKEKETYSNIIDQDSMQNYFFPQSNNRVSVSTEARKYIVQGMNKVMQLLCIMAHGYMYKSFYYCNLAVLELHQLDDCQYDSPRVLCMLGKAYYDTTDYKTARLYFKRAFLIAPWFCNEASTYSTCLWYLDLSTELNILAYKLRHNPCHQYEAYIATGNWSKMNEYNSAMQYFKKAIESDPSRSYAYMLAGYENIDRGNCLNAKSYFAKCMVANKRCYRGWFGMASCFKDLHLYQQAKTLLWEAFRLHPRHPVVLSTLAEVLYKLQEYDKAEIVVRKSIKIKTNNTEEDEVLLEKIMERSRDMLGNEDSSFIC</sequence>
<feature type="repeat" description="TPR" evidence="3">
    <location>
        <begin position="466"/>
        <end position="499"/>
    </location>
</feature>
<accession>A0ABP9Z0A1</accession>
<evidence type="ECO:0000256" key="3">
    <source>
        <dbReference type="PROSITE-ProRule" id="PRU00339"/>
    </source>
</evidence>
<protein>
    <submittedName>
        <fullName evidence="5">Uncharacterized protein</fullName>
    </submittedName>
</protein>
<dbReference type="PANTHER" id="PTHR12558:SF13">
    <property type="entry name" value="CELL DIVISION CYCLE PROTEIN 27 HOMOLOG"/>
    <property type="match status" value="1"/>
</dbReference>
<dbReference type="SMART" id="SM00028">
    <property type="entry name" value="TPR"/>
    <property type="match status" value="5"/>
</dbReference>
<evidence type="ECO:0000313" key="5">
    <source>
        <dbReference type="EMBL" id="GAA5812536.1"/>
    </source>
</evidence>
<evidence type="ECO:0000256" key="4">
    <source>
        <dbReference type="SAM" id="MobiDB-lite"/>
    </source>
</evidence>
<dbReference type="InterPro" id="IPR011990">
    <property type="entry name" value="TPR-like_helical_dom_sf"/>
</dbReference>
<feature type="repeat" description="TPR" evidence="3">
    <location>
        <begin position="534"/>
        <end position="566"/>
    </location>
</feature>